<dbReference type="Gene3D" id="1.20.1270.60">
    <property type="entry name" value="Arfaptin homology (AH) domain/BAR domain"/>
    <property type="match status" value="1"/>
</dbReference>
<keyword evidence="14" id="KW-1185">Reference proteome</keyword>
<dbReference type="InterPro" id="IPR001683">
    <property type="entry name" value="PX_dom"/>
</dbReference>
<keyword evidence="6" id="KW-0963">Cytoplasm</keyword>
<dbReference type="STRING" id="436907.A7TQ28"/>
<evidence type="ECO:0000256" key="8">
    <source>
        <dbReference type="ARBA" id="ARBA00022927"/>
    </source>
</evidence>
<evidence type="ECO:0000256" key="3">
    <source>
        <dbReference type="ARBA" id="ARBA00004555"/>
    </source>
</evidence>
<dbReference type="eggNOG" id="KOG2273">
    <property type="taxonomic scope" value="Eukaryota"/>
</dbReference>
<dbReference type="GO" id="GO:0030905">
    <property type="term" value="C:retromer, tubulation complex"/>
    <property type="evidence" value="ECO:0007669"/>
    <property type="project" value="EnsemblFungi"/>
</dbReference>
<dbReference type="SUPFAM" id="SSF64268">
    <property type="entry name" value="PX domain"/>
    <property type="match status" value="1"/>
</dbReference>
<dbReference type="CDD" id="cd06861">
    <property type="entry name" value="PX_Vps5p"/>
    <property type="match status" value="1"/>
</dbReference>
<sequence length="687" mass="78763">MNFDDDLSAPVWDELNTEDRKLHTELSGTFAKLSTNDEPSQFESTNLVDIQVTDANLDVNDEPKSDIQPVHTSESTRSIEVDAKVDDSSQEEENDQNKKEDNKRLMSILAPDNDLLNSSVSSLSKPAVKTAADPLFDGNVYSPLKFNEEDILTKANDVDDSKGTGKVQFAPKVLFNSARLRRRPVNDTNEKSMQMKPTDGTDPLSKFEKLNEFVDESIEDETQLNKRIAKSDILKEIEKPLFDLSQVKRPDITEVTGISNGKEALQSRPNDENDQMLDVNIEETKLVKYEIEVKDPIKVGDLTSLHVEYTVSTKIDDPNSTVSQVNRRYTDFRWLYRQLQSNHWGRIIPPPPEKQAVGRFKQDFMENRRFQMERMLIKISKDPILQRDQDFLMFLTSPSFMMDSKTREHYTGSQASNDSNDLSEIHISDIELLGAEDAADADKNGGIDGQKNRSFMSLSFSSPPKYEESDEFFLDQYQALEILEEQLKQLYKSLELIDSERSSLTFVTEEFANSIDILAKLEVTKTSADILTNFAETHRKIKEGLERVSSQESLTLGITLDEYIRSLASVRAIFNQRAKLGYYLVAVRENYSKADTQLNKLKSNSSSSNNIDKLNIASEQKEKLQKRYLIVKSKWEQIGEKIKREFINFETDKVKEFRNSIEIFLESSIEAQKECIELWETFYQNNM</sequence>
<dbReference type="FunFam" id="3.30.1520.10:FF:000013">
    <property type="entry name" value="Putative Sorting nexin 3"/>
    <property type="match status" value="1"/>
</dbReference>
<gene>
    <name evidence="13" type="ORF">Kpol_489p14</name>
</gene>
<dbReference type="InterPro" id="IPR027267">
    <property type="entry name" value="AH/BAR_dom_sf"/>
</dbReference>
<evidence type="ECO:0000256" key="9">
    <source>
        <dbReference type="ARBA" id="ARBA00023034"/>
    </source>
</evidence>
<accession>A7TQ28</accession>
<evidence type="ECO:0000256" key="4">
    <source>
        <dbReference type="ARBA" id="ARBA00010883"/>
    </source>
</evidence>
<evidence type="ECO:0000256" key="10">
    <source>
        <dbReference type="ARBA" id="ARBA00023136"/>
    </source>
</evidence>
<dbReference type="OMA" id="FMENRRF"/>
<dbReference type="GO" id="GO:0005794">
    <property type="term" value="C:Golgi apparatus"/>
    <property type="evidence" value="ECO:0007669"/>
    <property type="project" value="UniProtKB-SubCell"/>
</dbReference>
<dbReference type="HOGENOM" id="CLU_021752_0_0_1"/>
<keyword evidence="5" id="KW-0813">Transport</keyword>
<evidence type="ECO:0000256" key="2">
    <source>
        <dbReference type="ARBA" id="ARBA00004496"/>
    </source>
</evidence>
<dbReference type="InterPro" id="IPR037868">
    <property type="entry name" value="PX_Vps5"/>
</dbReference>
<dbReference type="FunCoup" id="A7TQ28">
    <property type="interactions" value="805"/>
</dbReference>
<evidence type="ECO:0000259" key="12">
    <source>
        <dbReference type="PROSITE" id="PS50195"/>
    </source>
</evidence>
<protein>
    <recommendedName>
        <fullName evidence="12">PX domain-containing protein</fullName>
    </recommendedName>
</protein>
<dbReference type="Pfam" id="PF09325">
    <property type="entry name" value="Vps5"/>
    <property type="match status" value="1"/>
</dbReference>
<comment type="similarity">
    <text evidence="4">Belongs to the sorting nexin family.</text>
</comment>
<keyword evidence="10" id="KW-0472">Membrane</keyword>
<evidence type="ECO:0000256" key="11">
    <source>
        <dbReference type="SAM" id="MobiDB-lite"/>
    </source>
</evidence>
<dbReference type="GO" id="GO:0045053">
    <property type="term" value="P:protein retention in Golgi apparatus"/>
    <property type="evidence" value="ECO:0007669"/>
    <property type="project" value="EnsemblFungi"/>
</dbReference>
<name>A7TQ28_VANPO</name>
<comment type="subcellular location">
    <subcellularLocation>
        <location evidence="2">Cytoplasm</location>
    </subcellularLocation>
    <subcellularLocation>
        <location evidence="3">Golgi apparatus</location>
    </subcellularLocation>
    <subcellularLocation>
        <location evidence="1">Membrane</location>
        <topology evidence="1">Peripheral membrane protein</topology>
        <orientation evidence="1">Cytoplasmic side</orientation>
    </subcellularLocation>
</comment>
<dbReference type="KEGG" id="vpo:Kpol_489p14"/>
<dbReference type="SMART" id="SM00312">
    <property type="entry name" value="PX"/>
    <property type="match status" value="1"/>
</dbReference>
<keyword evidence="8" id="KW-0653">Protein transport</keyword>
<dbReference type="Pfam" id="PF00787">
    <property type="entry name" value="PX"/>
    <property type="match status" value="1"/>
</dbReference>
<dbReference type="PROSITE" id="PS50195">
    <property type="entry name" value="PX"/>
    <property type="match status" value="1"/>
</dbReference>
<dbReference type="GO" id="GO:0005768">
    <property type="term" value="C:endosome"/>
    <property type="evidence" value="ECO:0007669"/>
    <property type="project" value="EnsemblFungi"/>
</dbReference>
<evidence type="ECO:0000313" key="14">
    <source>
        <dbReference type="Proteomes" id="UP000000267"/>
    </source>
</evidence>
<dbReference type="FunFam" id="1.20.1270.60:FF:000022">
    <property type="entry name" value="Sorting nexin 3 protein"/>
    <property type="match status" value="1"/>
</dbReference>
<evidence type="ECO:0000256" key="5">
    <source>
        <dbReference type="ARBA" id="ARBA00022448"/>
    </source>
</evidence>
<organism evidence="14">
    <name type="scientific">Vanderwaltozyma polyspora (strain ATCC 22028 / DSM 70294 / BCRC 21397 / CBS 2163 / NBRC 10782 / NRRL Y-8283 / UCD 57-17)</name>
    <name type="common">Kluyveromyces polysporus</name>
    <dbReference type="NCBI Taxonomy" id="436907"/>
    <lineage>
        <taxon>Eukaryota</taxon>
        <taxon>Fungi</taxon>
        <taxon>Dikarya</taxon>
        <taxon>Ascomycota</taxon>
        <taxon>Saccharomycotina</taxon>
        <taxon>Saccharomycetes</taxon>
        <taxon>Saccharomycetales</taxon>
        <taxon>Saccharomycetaceae</taxon>
        <taxon>Vanderwaltozyma</taxon>
    </lineage>
</organism>
<dbReference type="CDD" id="cd07627">
    <property type="entry name" value="BAR_Vps5p"/>
    <property type="match status" value="1"/>
</dbReference>
<keyword evidence="9" id="KW-0333">Golgi apparatus</keyword>
<dbReference type="RefSeq" id="XP_001643491.1">
    <property type="nucleotide sequence ID" value="XM_001643441.1"/>
</dbReference>
<dbReference type="OrthoDB" id="271164at2759"/>
<dbReference type="InParanoid" id="A7TQ28"/>
<dbReference type="GO" id="GO:0140312">
    <property type="term" value="F:cargo adaptor activity"/>
    <property type="evidence" value="ECO:0007669"/>
    <property type="project" value="EnsemblFungi"/>
</dbReference>
<reference evidence="13 14" key="1">
    <citation type="journal article" date="2007" name="Proc. Natl. Acad. Sci. U.S.A.">
        <title>Independent sorting-out of thousands of duplicated gene pairs in two yeast species descended from a whole-genome duplication.</title>
        <authorList>
            <person name="Scannell D.R."/>
            <person name="Frank A.C."/>
            <person name="Conant G.C."/>
            <person name="Byrne K.P."/>
            <person name="Woolfit M."/>
            <person name="Wolfe K.H."/>
        </authorList>
    </citation>
    <scope>NUCLEOTIDE SEQUENCE [LARGE SCALE GENOMIC DNA]</scope>
    <source>
        <strain evidence="14">ATCC 22028 / DSM 70294 / BCRC 21397 / CBS 2163 / NBRC 10782 / NRRL Y-8283 / UCD 57-17</strain>
    </source>
</reference>
<proteinExistence type="inferred from homology"/>
<feature type="domain" description="PX" evidence="12">
    <location>
        <begin position="287"/>
        <end position="402"/>
    </location>
</feature>
<dbReference type="GO" id="GO:0042147">
    <property type="term" value="P:retrograde transport, endosome to Golgi"/>
    <property type="evidence" value="ECO:0007669"/>
    <property type="project" value="EnsemblFungi"/>
</dbReference>
<dbReference type="AlphaFoldDB" id="A7TQ28"/>
<dbReference type="PANTHER" id="PTHR10555:SF170">
    <property type="entry name" value="FI18122P1"/>
    <property type="match status" value="1"/>
</dbReference>
<dbReference type="Gene3D" id="3.30.1520.10">
    <property type="entry name" value="Phox-like domain"/>
    <property type="match status" value="1"/>
</dbReference>
<dbReference type="InterPro" id="IPR036871">
    <property type="entry name" value="PX_dom_sf"/>
</dbReference>
<dbReference type="InterPro" id="IPR015404">
    <property type="entry name" value="Vps5_C"/>
</dbReference>
<dbReference type="GeneID" id="5543727"/>
<dbReference type="GO" id="GO:0015031">
    <property type="term" value="P:protein transport"/>
    <property type="evidence" value="ECO:0007669"/>
    <property type="project" value="UniProtKB-KW"/>
</dbReference>
<dbReference type="PANTHER" id="PTHR10555">
    <property type="entry name" value="SORTING NEXIN"/>
    <property type="match status" value="1"/>
</dbReference>
<dbReference type="PhylomeDB" id="A7TQ28"/>
<evidence type="ECO:0000313" key="13">
    <source>
        <dbReference type="EMBL" id="EDO15633.1"/>
    </source>
</evidence>
<keyword evidence="7" id="KW-0597">Phosphoprotein</keyword>
<dbReference type="GO" id="GO:0032266">
    <property type="term" value="F:phosphatidylinositol-3-phosphate binding"/>
    <property type="evidence" value="ECO:0007669"/>
    <property type="project" value="EnsemblFungi"/>
</dbReference>
<dbReference type="EMBL" id="DS480451">
    <property type="protein sequence ID" value="EDO15633.1"/>
    <property type="molecule type" value="Genomic_DNA"/>
</dbReference>
<evidence type="ECO:0000256" key="7">
    <source>
        <dbReference type="ARBA" id="ARBA00022553"/>
    </source>
</evidence>
<feature type="compositionally biased region" description="Basic and acidic residues" evidence="11">
    <location>
        <begin position="77"/>
        <end position="87"/>
    </location>
</feature>
<evidence type="ECO:0000256" key="1">
    <source>
        <dbReference type="ARBA" id="ARBA00004287"/>
    </source>
</evidence>
<feature type="region of interest" description="Disordered" evidence="11">
    <location>
        <begin position="55"/>
        <end position="103"/>
    </location>
</feature>
<dbReference type="GO" id="GO:0005829">
    <property type="term" value="C:cytosol"/>
    <property type="evidence" value="ECO:0007669"/>
    <property type="project" value="EnsemblFungi"/>
</dbReference>
<evidence type="ECO:0000256" key="6">
    <source>
        <dbReference type="ARBA" id="ARBA00022490"/>
    </source>
</evidence>
<dbReference type="Proteomes" id="UP000000267">
    <property type="component" value="Unassembled WGS sequence"/>
</dbReference>
<dbReference type="InterPro" id="IPR035803">
    <property type="entry name" value="BAR_Vps5"/>
</dbReference>